<dbReference type="EMBL" id="JAPFFM010000015">
    <property type="protein sequence ID" value="KAJ6709970.1"/>
    <property type="molecule type" value="Genomic_DNA"/>
</dbReference>
<feature type="compositionally biased region" description="Basic and acidic residues" evidence="1">
    <location>
        <begin position="179"/>
        <end position="194"/>
    </location>
</feature>
<reference evidence="2" key="1">
    <citation type="submission" date="2022-11" db="EMBL/GenBank/DDBJ databases">
        <authorList>
            <person name="Hyden B.L."/>
            <person name="Feng K."/>
            <person name="Yates T."/>
            <person name="Jawdy S."/>
            <person name="Smart L.B."/>
            <person name="Muchero W."/>
        </authorList>
    </citation>
    <scope>NUCLEOTIDE SEQUENCE</scope>
    <source>
        <tissue evidence="2">Shoot tip</tissue>
    </source>
</reference>
<name>A0A9Q0TE59_9ROSI</name>
<protein>
    <submittedName>
        <fullName evidence="2">Uncharacterized protein</fullName>
    </submittedName>
</protein>
<accession>A0A9Q0TE59</accession>
<dbReference type="Proteomes" id="UP001151752">
    <property type="component" value="Chromosome 2"/>
</dbReference>
<proteinExistence type="predicted"/>
<organism evidence="2 3">
    <name type="scientific">Salix koriyanagi</name>
    <dbReference type="NCBI Taxonomy" id="2511006"/>
    <lineage>
        <taxon>Eukaryota</taxon>
        <taxon>Viridiplantae</taxon>
        <taxon>Streptophyta</taxon>
        <taxon>Embryophyta</taxon>
        <taxon>Tracheophyta</taxon>
        <taxon>Spermatophyta</taxon>
        <taxon>Magnoliopsida</taxon>
        <taxon>eudicotyledons</taxon>
        <taxon>Gunneridae</taxon>
        <taxon>Pentapetalae</taxon>
        <taxon>rosids</taxon>
        <taxon>fabids</taxon>
        <taxon>Malpighiales</taxon>
        <taxon>Salicaceae</taxon>
        <taxon>Saliceae</taxon>
        <taxon>Salix</taxon>
    </lineage>
</organism>
<feature type="region of interest" description="Disordered" evidence="1">
    <location>
        <begin position="14"/>
        <end position="94"/>
    </location>
</feature>
<dbReference type="AlphaFoldDB" id="A0A9Q0TE59"/>
<evidence type="ECO:0000256" key="1">
    <source>
        <dbReference type="SAM" id="MobiDB-lite"/>
    </source>
</evidence>
<sequence length="216" mass="22815">MPLPFKDFQAKGLLDFSSSSSPDPIPSIPPQVAKQQQQRKLWFSCGGGGGGGASTGTTNGVGAAGGSSPSVDEKCGPQLGMEDWESGLDGSPSQEQSILRLIMGDVEDPSLGLNKLLQSGSRSQDMELSASCFGVVDQVFGFEVPNMSTASASLLVNHNSTDPSSIHGLFQQHQQHVAFDQDEKPRDFESRGDNQPKPTSVCAKPGYALCTIRRAS</sequence>
<reference evidence="2" key="2">
    <citation type="journal article" date="2023" name="Int. J. Mol. Sci.">
        <title>De Novo Assembly and Annotation of 11 Diverse Shrub Willow (Salix) Genomes Reveals Novel Gene Organization in Sex-Linked Regions.</title>
        <authorList>
            <person name="Hyden B."/>
            <person name="Feng K."/>
            <person name="Yates T.B."/>
            <person name="Jawdy S."/>
            <person name="Cereghino C."/>
            <person name="Smart L.B."/>
            <person name="Muchero W."/>
        </authorList>
    </citation>
    <scope>NUCLEOTIDE SEQUENCE</scope>
    <source>
        <tissue evidence="2">Shoot tip</tissue>
    </source>
</reference>
<feature type="region of interest" description="Disordered" evidence="1">
    <location>
        <begin position="175"/>
        <end position="201"/>
    </location>
</feature>
<evidence type="ECO:0000313" key="3">
    <source>
        <dbReference type="Proteomes" id="UP001151752"/>
    </source>
</evidence>
<feature type="compositionally biased region" description="Low complexity" evidence="1">
    <location>
        <begin position="55"/>
        <end position="70"/>
    </location>
</feature>
<comment type="caution">
    <text evidence="2">The sequence shown here is derived from an EMBL/GenBank/DDBJ whole genome shotgun (WGS) entry which is preliminary data.</text>
</comment>
<keyword evidence="3" id="KW-1185">Reference proteome</keyword>
<feature type="compositionally biased region" description="Gly residues" evidence="1">
    <location>
        <begin position="45"/>
        <end position="54"/>
    </location>
</feature>
<gene>
    <name evidence="2" type="ORF">OIU74_010970</name>
</gene>
<evidence type="ECO:0000313" key="2">
    <source>
        <dbReference type="EMBL" id="KAJ6709970.1"/>
    </source>
</evidence>